<evidence type="ECO:0000313" key="2">
    <source>
        <dbReference type="Proteomes" id="UP000019205"/>
    </source>
</evidence>
<dbReference type="RefSeq" id="WP_008293363.1">
    <property type="nucleotide sequence ID" value="NZ_CM002299.1"/>
</dbReference>
<dbReference type="CDD" id="cd05483">
    <property type="entry name" value="retropepsin_like_bacteria"/>
    <property type="match status" value="1"/>
</dbReference>
<reference evidence="1 2" key="2">
    <citation type="journal article" date="2009" name="PLoS ONE">
        <title>The photosynthetic apparatus and its regulation in the aerobic gammaproteobacterium Congregibacter litoralis gen. nov., sp. nov.</title>
        <authorList>
            <person name="Spring S."/>
            <person name="Lunsdorf H."/>
            <person name="Fuchs B.M."/>
            <person name="Tindall B.J."/>
        </authorList>
    </citation>
    <scope>NUCLEOTIDE SEQUENCE [LARGE SCALE GENOMIC DNA]</scope>
    <source>
        <strain evidence="1">KT71</strain>
    </source>
</reference>
<dbReference type="Pfam" id="PF13975">
    <property type="entry name" value="gag-asp_proteas"/>
    <property type="match status" value="1"/>
</dbReference>
<gene>
    <name evidence="1" type="ORF">KT71_04740</name>
</gene>
<dbReference type="GO" id="GO:0006508">
    <property type="term" value="P:proteolysis"/>
    <property type="evidence" value="ECO:0007669"/>
    <property type="project" value="UniProtKB-KW"/>
</dbReference>
<dbReference type="InterPro" id="IPR034122">
    <property type="entry name" value="Retropepsin-like_bacterial"/>
</dbReference>
<organism evidence="1 2">
    <name type="scientific">Congregibacter litoralis KT71</name>
    <dbReference type="NCBI Taxonomy" id="314285"/>
    <lineage>
        <taxon>Bacteria</taxon>
        <taxon>Pseudomonadati</taxon>
        <taxon>Pseudomonadota</taxon>
        <taxon>Gammaproteobacteria</taxon>
        <taxon>Cellvibrionales</taxon>
        <taxon>Halieaceae</taxon>
        <taxon>Congregibacter</taxon>
    </lineage>
</organism>
<dbReference type="EMBL" id="AAOA02000002">
    <property type="protein sequence ID" value="EAQ97587.1"/>
    <property type="molecule type" value="Genomic_DNA"/>
</dbReference>
<dbReference type="Proteomes" id="UP000019205">
    <property type="component" value="Chromosome"/>
</dbReference>
<evidence type="ECO:0000313" key="1">
    <source>
        <dbReference type="EMBL" id="EAQ97587.1"/>
    </source>
</evidence>
<dbReference type="eggNOG" id="COG3577">
    <property type="taxonomic scope" value="Bacteria"/>
</dbReference>
<proteinExistence type="predicted"/>
<name>A4A945_9GAMM</name>
<dbReference type="GO" id="GO:0008233">
    <property type="term" value="F:peptidase activity"/>
    <property type="evidence" value="ECO:0007669"/>
    <property type="project" value="UniProtKB-KW"/>
</dbReference>
<keyword evidence="2" id="KW-1185">Reference proteome</keyword>
<keyword evidence="1" id="KW-0645">Protease</keyword>
<dbReference type="InterPro" id="IPR021109">
    <property type="entry name" value="Peptidase_aspartic_dom_sf"/>
</dbReference>
<dbReference type="AlphaFoldDB" id="A4A945"/>
<dbReference type="SUPFAM" id="SSF50630">
    <property type="entry name" value="Acid proteases"/>
    <property type="match status" value="1"/>
</dbReference>
<dbReference type="Gene3D" id="2.40.70.10">
    <property type="entry name" value="Acid Proteases"/>
    <property type="match status" value="1"/>
</dbReference>
<reference evidence="1 2" key="1">
    <citation type="journal article" date="2007" name="Proc. Natl. Acad. Sci. U.S.A.">
        <title>Characterization of a marine gammaproteobacterium capable of aerobic anoxygenic photosynthesis.</title>
        <authorList>
            <person name="Fuchs B.M."/>
            <person name="Spring S."/>
            <person name="Teeling H."/>
            <person name="Quast C."/>
            <person name="Wulf J."/>
            <person name="Schattenhofer M."/>
            <person name="Yan S."/>
            <person name="Ferriera S."/>
            <person name="Johnson J."/>
            <person name="Glockner F.O."/>
            <person name="Amann R."/>
        </authorList>
    </citation>
    <scope>NUCLEOTIDE SEQUENCE [LARGE SCALE GENOMIC DNA]</scope>
    <source>
        <strain evidence="1">KT71</strain>
    </source>
</reference>
<accession>A4A945</accession>
<dbReference type="HOGENOM" id="CLU_1831744_0_0_6"/>
<comment type="caution">
    <text evidence="1">The sequence shown here is derived from an EMBL/GenBank/DDBJ whole genome shotgun (WGS) entry which is preliminary data.</text>
</comment>
<keyword evidence="1" id="KW-0378">Hydrolase</keyword>
<sequence>MTGSGGALEVAMSVGGQPVTFLLDTGAAMATINSAVFKSIRDRGNVRKTREVAAKMADGRTRRLNVYEIEALHLVGGCDIGPTEVIVVPGSGRNLLGLNVLSHFAPLTLSMNPPALGLSNCALPTPNHGSMEGAIAAVAP</sequence>
<protein>
    <submittedName>
        <fullName evidence="1">Putative aspartyl protease</fullName>
    </submittedName>
</protein>